<comment type="caution">
    <text evidence="1">The sequence shown here is derived from an EMBL/GenBank/DDBJ whole genome shotgun (WGS) entry which is preliminary data.</text>
</comment>
<evidence type="ECO:0008006" key="3">
    <source>
        <dbReference type="Google" id="ProtNLM"/>
    </source>
</evidence>
<evidence type="ECO:0000313" key="1">
    <source>
        <dbReference type="EMBL" id="KAF9594367.1"/>
    </source>
</evidence>
<sequence>MSGATTWWGSSSEGGQPYPLVARFSAKKTGNSKVGTPSLDKDLFYFKFSLVEDMRQILEADPIYITGKLFVIRKGHRRWKLENLLSKHLPVWATKLRQRLNFAKFCVEVPVDHEYKKSVRIKMNEKEMDIDLEYPWIPLLLNLQKIWAQSGQLYIKH</sequence>
<protein>
    <recommendedName>
        <fullName evidence="3">DUF4283 domain-containing protein</fullName>
    </recommendedName>
</protein>
<proteinExistence type="predicted"/>
<evidence type="ECO:0000313" key="2">
    <source>
        <dbReference type="Proteomes" id="UP000631114"/>
    </source>
</evidence>
<dbReference type="EMBL" id="JADFTS010000008">
    <property type="protein sequence ID" value="KAF9594367.1"/>
    <property type="molecule type" value="Genomic_DNA"/>
</dbReference>
<organism evidence="1 2">
    <name type="scientific">Coptis chinensis</name>
    <dbReference type="NCBI Taxonomy" id="261450"/>
    <lineage>
        <taxon>Eukaryota</taxon>
        <taxon>Viridiplantae</taxon>
        <taxon>Streptophyta</taxon>
        <taxon>Embryophyta</taxon>
        <taxon>Tracheophyta</taxon>
        <taxon>Spermatophyta</taxon>
        <taxon>Magnoliopsida</taxon>
        <taxon>Ranunculales</taxon>
        <taxon>Ranunculaceae</taxon>
        <taxon>Coptidoideae</taxon>
        <taxon>Coptis</taxon>
    </lineage>
</organism>
<dbReference type="AlphaFoldDB" id="A0A835LJ52"/>
<dbReference type="Proteomes" id="UP000631114">
    <property type="component" value="Unassembled WGS sequence"/>
</dbReference>
<gene>
    <name evidence="1" type="ORF">IFM89_030496</name>
</gene>
<reference evidence="1 2" key="1">
    <citation type="submission" date="2020-10" db="EMBL/GenBank/DDBJ databases">
        <title>The Coptis chinensis genome and diversification of protoberbering-type alkaloids.</title>
        <authorList>
            <person name="Wang B."/>
            <person name="Shu S."/>
            <person name="Song C."/>
            <person name="Liu Y."/>
        </authorList>
    </citation>
    <scope>NUCLEOTIDE SEQUENCE [LARGE SCALE GENOMIC DNA]</scope>
    <source>
        <strain evidence="1">HL-2020</strain>
        <tissue evidence="1">Leaf</tissue>
    </source>
</reference>
<accession>A0A835LJ52</accession>
<name>A0A835LJ52_9MAGN</name>
<keyword evidence="2" id="KW-1185">Reference proteome</keyword>
<dbReference type="OrthoDB" id="1939300at2759"/>